<keyword evidence="4" id="KW-0145">Chemotaxis</keyword>
<dbReference type="GO" id="GO:0008984">
    <property type="term" value="F:protein-glutamate methylesterase activity"/>
    <property type="evidence" value="ECO:0007669"/>
    <property type="project" value="UniProtKB-EC"/>
</dbReference>
<dbReference type="OrthoDB" id="49454at2"/>
<dbReference type="SUPFAM" id="SSF52738">
    <property type="entry name" value="Methylesterase CheB, C-terminal domain"/>
    <property type="match status" value="1"/>
</dbReference>
<dbReference type="OMA" id="FANHIEI"/>
<dbReference type="PATRIC" id="fig|93466.3.peg.1955"/>
<organism evidence="6 7">
    <name type="scientific">Fervidobacterium pennivorans</name>
    <dbReference type="NCBI Taxonomy" id="93466"/>
    <lineage>
        <taxon>Bacteria</taxon>
        <taxon>Thermotogati</taxon>
        <taxon>Thermotogota</taxon>
        <taxon>Thermotogae</taxon>
        <taxon>Thermotogales</taxon>
        <taxon>Fervidobacteriaceae</taxon>
        <taxon>Fervidobacterium</taxon>
    </lineage>
</organism>
<evidence type="ECO:0000256" key="1">
    <source>
        <dbReference type="ARBA" id="ARBA00022801"/>
    </source>
</evidence>
<dbReference type="PROSITE" id="PS50122">
    <property type="entry name" value="CHEB"/>
    <property type="match status" value="1"/>
</dbReference>
<gene>
    <name evidence="6" type="ORF">JM64_09400</name>
</gene>
<dbReference type="Proteomes" id="UP000077096">
    <property type="component" value="Chromosome"/>
</dbReference>
<feature type="active site" evidence="4">
    <location>
        <position position="131"/>
    </location>
</feature>
<evidence type="ECO:0000256" key="3">
    <source>
        <dbReference type="ARBA" id="ARBA00048267"/>
    </source>
</evidence>
<dbReference type="KEGG" id="fng:JM64_09400"/>
<dbReference type="AlphaFoldDB" id="A0A172T4Z3"/>
<dbReference type="GO" id="GO:0005737">
    <property type="term" value="C:cytoplasm"/>
    <property type="evidence" value="ECO:0007669"/>
    <property type="project" value="InterPro"/>
</dbReference>
<dbReference type="InterPro" id="IPR035909">
    <property type="entry name" value="CheB_C"/>
</dbReference>
<feature type="active site" evidence="4">
    <location>
        <position position="12"/>
    </location>
</feature>
<comment type="catalytic activity">
    <reaction evidence="3">
        <text>[protein]-L-glutamate 5-O-methyl ester + H2O = L-glutamyl-[protein] + methanol + H(+)</text>
        <dbReference type="Rhea" id="RHEA:23236"/>
        <dbReference type="Rhea" id="RHEA-COMP:10208"/>
        <dbReference type="Rhea" id="RHEA-COMP:10311"/>
        <dbReference type="ChEBI" id="CHEBI:15377"/>
        <dbReference type="ChEBI" id="CHEBI:15378"/>
        <dbReference type="ChEBI" id="CHEBI:17790"/>
        <dbReference type="ChEBI" id="CHEBI:29973"/>
        <dbReference type="ChEBI" id="CHEBI:82795"/>
        <dbReference type="EC" id="3.1.1.61"/>
    </reaction>
</comment>
<protein>
    <recommendedName>
        <fullName evidence="2">protein-glutamate methylesterase</fullName>
        <ecNumber evidence="2">3.1.1.61</ecNumber>
    </recommendedName>
</protein>
<accession>A0A172T4Z3</accession>
<name>A0A172T4Z3_FERPE</name>
<dbReference type="GO" id="GO:0000156">
    <property type="term" value="F:phosphorelay response regulator activity"/>
    <property type="evidence" value="ECO:0007669"/>
    <property type="project" value="InterPro"/>
</dbReference>
<evidence type="ECO:0000313" key="7">
    <source>
        <dbReference type="Proteomes" id="UP000077096"/>
    </source>
</evidence>
<proteinExistence type="predicted"/>
<reference evidence="6 7" key="1">
    <citation type="submission" date="2014-08" db="EMBL/GenBank/DDBJ databases">
        <title>Fervidobacterium pennivorans DYC genome.</title>
        <authorList>
            <person name="Wushke S."/>
        </authorList>
    </citation>
    <scope>NUCLEOTIDE SEQUENCE [LARGE SCALE GENOMIC DNA]</scope>
    <source>
        <strain evidence="6 7">DYC</strain>
    </source>
</reference>
<evidence type="ECO:0000256" key="2">
    <source>
        <dbReference type="ARBA" id="ARBA00039140"/>
    </source>
</evidence>
<dbReference type="InterPro" id="IPR000673">
    <property type="entry name" value="Sig_transdc_resp-reg_Me-estase"/>
</dbReference>
<dbReference type="Gene3D" id="3.40.50.180">
    <property type="entry name" value="Methylesterase CheB, C-terminal domain"/>
    <property type="match status" value="1"/>
</dbReference>
<dbReference type="GO" id="GO:0006935">
    <property type="term" value="P:chemotaxis"/>
    <property type="evidence" value="ECO:0007669"/>
    <property type="project" value="UniProtKB-UniRule"/>
</dbReference>
<evidence type="ECO:0000259" key="5">
    <source>
        <dbReference type="PROSITE" id="PS50122"/>
    </source>
</evidence>
<feature type="domain" description="CheB-type methylesterase" evidence="5">
    <location>
        <begin position="1"/>
        <end position="149"/>
    </location>
</feature>
<evidence type="ECO:0000313" key="6">
    <source>
        <dbReference type="EMBL" id="ANE42105.1"/>
    </source>
</evidence>
<dbReference type="PANTHER" id="PTHR42872:SF6">
    <property type="entry name" value="PROTEIN-GLUTAMATE METHYLESTERASE_PROTEIN-GLUTAMINE GLUTAMINASE"/>
    <property type="match status" value="1"/>
</dbReference>
<dbReference type="EC" id="3.1.1.61" evidence="2"/>
<sequence length="197" mass="21692">MANAKKVIIVGSAGSPSQAVEILKLGEKLNFPVIVNIHFTSSAIETFAQHIRSETNQKVTIVKGPVFLEPGVYIPEGGKDLIFLGSNAVTVVDETTSKETIHPSISILFSSMKKFANKDFVVIVLGGLGGDGAEHVSELKKKGVYFIIERTPKFPYLPENIAKQLGERYEKLEIEKIREMLKMFNAEAKQQTKDTNA</sequence>
<feature type="active site" evidence="4">
    <location>
        <position position="38"/>
    </location>
</feature>
<evidence type="ECO:0000256" key="4">
    <source>
        <dbReference type="PROSITE-ProRule" id="PRU00050"/>
    </source>
</evidence>
<dbReference type="Pfam" id="PF01339">
    <property type="entry name" value="CheB_methylest"/>
    <property type="match status" value="1"/>
</dbReference>
<dbReference type="EMBL" id="CP011393">
    <property type="protein sequence ID" value="ANE42105.1"/>
    <property type="molecule type" value="Genomic_DNA"/>
</dbReference>
<dbReference type="PANTHER" id="PTHR42872">
    <property type="entry name" value="PROTEIN-GLUTAMATE METHYLESTERASE/PROTEIN-GLUTAMINE GLUTAMINASE"/>
    <property type="match status" value="1"/>
</dbReference>
<keyword evidence="1 4" id="KW-0378">Hydrolase</keyword>